<evidence type="ECO:0000313" key="1">
    <source>
        <dbReference type="EnsemblPlants" id="TuG1812G0400002533.01.T01.cds459303"/>
    </source>
</evidence>
<dbReference type="Proteomes" id="UP000015106">
    <property type="component" value="Chromosome 4"/>
</dbReference>
<dbReference type="EnsemblPlants" id="TuG1812G0400002533.01.T01">
    <property type="protein sequence ID" value="TuG1812G0400002533.01.T01.cds459303"/>
    <property type="gene ID" value="TuG1812G0400002533.01"/>
</dbReference>
<dbReference type="AlphaFoldDB" id="A0A8R7Q729"/>
<evidence type="ECO:0000313" key="2">
    <source>
        <dbReference type="Proteomes" id="UP000015106"/>
    </source>
</evidence>
<accession>A0A8R7Q729</accession>
<keyword evidence="2" id="KW-1185">Reference proteome</keyword>
<name>A0A8R7Q729_TRIUA</name>
<proteinExistence type="predicted"/>
<reference evidence="1" key="2">
    <citation type="submission" date="2018-03" db="EMBL/GenBank/DDBJ databases">
        <title>The Triticum urartu genome reveals the dynamic nature of wheat genome evolution.</title>
        <authorList>
            <person name="Ling H."/>
            <person name="Ma B."/>
            <person name="Shi X."/>
            <person name="Liu H."/>
            <person name="Dong L."/>
            <person name="Sun H."/>
            <person name="Cao Y."/>
            <person name="Gao Q."/>
            <person name="Zheng S."/>
            <person name="Li Y."/>
            <person name="Yu Y."/>
            <person name="Du H."/>
            <person name="Qi M."/>
            <person name="Li Y."/>
            <person name="Yu H."/>
            <person name="Cui Y."/>
            <person name="Wang N."/>
            <person name="Chen C."/>
            <person name="Wu H."/>
            <person name="Zhao Y."/>
            <person name="Zhang J."/>
            <person name="Li Y."/>
            <person name="Zhou W."/>
            <person name="Zhang B."/>
            <person name="Hu W."/>
            <person name="Eijk M."/>
            <person name="Tang J."/>
            <person name="Witsenboer H."/>
            <person name="Zhao S."/>
            <person name="Li Z."/>
            <person name="Zhang A."/>
            <person name="Wang D."/>
            <person name="Liang C."/>
        </authorList>
    </citation>
    <scope>NUCLEOTIDE SEQUENCE [LARGE SCALE GENOMIC DNA]</scope>
    <source>
        <strain evidence="1">cv. G1812</strain>
    </source>
</reference>
<protein>
    <submittedName>
        <fullName evidence="1">Uncharacterized protein</fullName>
    </submittedName>
</protein>
<reference evidence="2" key="1">
    <citation type="journal article" date="2013" name="Nature">
        <title>Draft genome of the wheat A-genome progenitor Triticum urartu.</title>
        <authorList>
            <person name="Ling H.Q."/>
            <person name="Zhao S."/>
            <person name="Liu D."/>
            <person name="Wang J."/>
            <person name="Sun H."/>
            <person name="Zhang C."/>
            <person name="Fan H."/>
            <person name="Li D."/>
            <person name="Dong L."/>
            <person name="Tao Y."/>
            <person name="Gao C."/>
            <person name="Wu H."/>
            <person name="Li Y."/>
            <person name="Cui Y."/>
            <person name="Guo X."/>
            <person name="Zheng S."/>
            <person name="Wang B."/>
            <person name="Yu K."/>
            <person name="Liang Q."/>
            <person name="Yang W."/>
            <person name="Lou X."/>
            <person name="Chen J."/>
            <person name="Feng M."/>
            <person name="Jian J."/>
            <person name="Zhang X."/>
            <person name="Luo G."/>
            <person name="Jiang Y."/>
            <person name="Liu J."/>
            <person name="Wang Z."/>
            <person name="Sha Y."/>
            <person name="Zhang B."/>
            <person name="Wu H."/>
            <person name="Tang D."/>
            <person name="Shen Q."/>
            <person name="Xue P."/>
            <person name="Zou S."/>
            <person name="Wang X."/>
            <person name="Liu X."/>
            <person name="Wang F."/>
            <person name="Yang Y."/>
            <person name="An X."/>
            <person name="Dong Z."/>
            <person name="Zhang K."/>
            <person name="Zhang X."/>
            <person name="Luo M.C."/>
            <person name="Dvorak J."/>
            <person name="Tong Y."/>
            <person name="Wang J."/>
            <person name="Yang H."/>
            <person name="Li Z."/>
            <person name="Wang D."/>
            <person name="Zhang A."/>
            <person name="Wang J."/>
        </authorList>
    </citation>
    <scope>NUCLEOTIDE SEQUENCE</scope>
    <source>
        <strain evidence="2">cv. G1812</strain>
    </source>
</reference>
<organism evidence="1 2">
    <name type="scientific">Triticum urartu</name>
    <name type="common">Red wild einkorn</name>
    <name type="synonym">Crithodium urartu</name>
    <dbReference type="NCBI Taxonomy" id="4572"/>
    <lineage>
        <taxon>Eukaryota</taxon>
        <taxon>Viridiplantae</taxon>
        <taxon>Streptophyta</taxon>
        <taxon>Embryophyta</taxon>
        <taxon>Tracheophyta</taxon>
        <taxon>Spermatophyta</taxon>
        <taxon>Magnoliopsida</taxon>
        <taxon>Liliopsida</taxon>
        <taxon>Poales</taxon>
        <taxon>Poaceae</taxon>
        <taxon>BOP clade</taxon>
        <taxon>Pooideae</taxon>
        <taxon>Triticodae</taxon>
        <taxon>Triticeae</taxon>
        <taxon>Triticinae</taxon>
        <taxon>Triticum</taxon>
    </lineage>
</organism>
<dbReference type="Gramene" id="TuG1812G0400002533.01.T01">
    <property type="protein sequence ID" value="TuG1812G0400002533.01.T01.cds459303"/>
    <property type="gene ID" value="TuG1812G0400002533.01"/>
</dbReference>
<sequence length="63" mass="7269">MPKISDNMIHLKSKPEIDIHRELLQSKPLFLISPDKVVHACFPRYLLVFSLVGTCHPLRITCK</sequence>
<reference evidence="1" key="3">
    <citation type="submission" date="2022-06" db="UniProtKB">
        <authorList>
            <consortium name="EnsemblPlants"/>
        </authorList>
    </citation>
    <scope>IDENTIFICATION</scope>
</reference>